<organism evidence="6 7">
    <name type="scientific">Octopus sinensis</name>
    <name type="common">East Asian common octopus</name>
    <dbReference type="NCBI Taxonomy" id="2607531"/>
    <lineage>
        <taxon>Eukaryota</taxon>
        <taxon>Metazoa</taxon>
        <taxon>Spiralia</taxon>
        <taxon>Lophotrochozoa</taxon>
        <taxon>Mollusca</taxon>
        <taxon>Cephalopoda</taxon>
        <taxon>Coleoidea</taxon>
        <taxon>Octopodiformes</taxon>
        <taxon>Octopoda</taxon>
        <taxon>Incirrata</taxon>
        <taxon>Octopodidae</taxon>
        <taxon>Octopus</taxon>
    </lineage>
</organism>
<dbReference type="SUPFAM" id="SSF47986">
    <property type="entry name" value="DEATH domain"/>
    <property type="match status" value="1"/>
</dbReference>
<dbReference type="SUPFAM" id="SSF48403">
    <property type="entry name" value="Ankyrin repeat"/>
    <property type="match status" value="1"/>
</dbReference>
<evidence type="ECO:0000313" key="6">
    <source>
        <dbReference type="Proteomes" id="UP000515154"/>
    </source>
</evidence>
<keyword evidence="1" id="KW-0677">Repeat</keyword>
<evidence type="ECO:0000259" key="5">
    <source>
        <dbReference type="PROSITE" id="PS50017"/>
    </source>
</evidence>
<keyword evidence="6" id="KW-1185">Reference proteome</keyword>
<evidence type="ECO:0000256" key="2">
    <source>
        <dbReference type="ARBA" id="ARBA00023043"/>
    </source>
</evidence>
<dbReference type="Pfam" id="PF13857">
    <property type="entry name" value="Ank_5"/>
    <property type="match status" value="1"/>
</dbReference>
<dbReference type="PROSITE" id="PS50088">
    <property type="entry name" value="ANK_REPEAT"/>
    <property type="match status" value="4"/>
</dbReference>
<dbReference type="SMART" id="SM00248">
    <property type="entry name" value="ANK"/>
    <property type="match status" value="6"/>
</dbReference>
<dbReference type="Pfam" id="PF00023">
    <property type="entry name" value="Ank"/>
    <property type="match status" value="1"/>
</dbReference>
<dbReference type="PROSITE" id="PS50297">
    <property type="entry name" value="ANK_REP_REGION"/>
    <property type="match status" value="4"/>
</dbReference>
<dbReference type="Pfam" id="PF12796">
    <property type="entry name" value="Ank_2"/>
    <property type="match status" value="1"/>
</dbReference>
<dbReference type="Gene3D" id="1.25.40.20">
    <property type="entry name" value="Ankyrin repeat-containing domain"/>
    <property type="match status" value="3"/>
</dbReference>
<sequence length="482" mass="54024">MDSIFTKIITNDVKGLKTLIEEKPGQINKRDECGVTPLIEASYYGKARIIEMLIDAGADVGARDHVGCTALHWAVDGDRLQAVEILLSRGSDVNAQSNDGQTPLHWACFWGHLHTVELLLGHNGIDANAVDNDGDTPIYVAVRGRRYDVVSVMLNQRSVQLDIQNKKKRTPLLEAISQGHLGMTHKLIAIGANINAVDGDGNSCLHLAVKTEVFNSEDAPMDLLNECCTALTLKNEEMLSGIVVARYLASQGADFHHKNNKNNTPLDLIKDPNLREKLETFLPPQCLWCRNKAATTKVHPCGHLVICKGCSNVPLQQCLKCLKPVISRGRVEAPKFEDRCVQTEATCQELGAASQAIENRTFKDKETQTQEEPVVRPKFEDRASHTEAQPFESPVLDEKFLQDVAQNFGGKWQQVGRELGIKSVQLEFIRYDYPYNTVEQSFQMLRRWFTTCDPETRTHRTLRKALDKFECFDALKCLPQTM</sequence>
<dbReference type="AlphaFoldDB" id="A0A6P7TS02"/>
<accession>A0A6P7TS02</accession>
<dbReference type="PANTHER" id="PTHR24161:SF119">
    <property type="entry name" value="ANKYRIN REPEAT DOMAIN 44"/>
    <property type="match status" value="1"/>
</dbReference>
<proteinExistence type="predicted"/>
<reference evidence="7" key="1">
    <citation type="submission" date="2025-08" db="UniProtKB">
        <authorList>
            <consortium name="RefSeq"/>
        </authorList>
    </citation>
    <scope>IDENTIFICATION</scope>
</reference>
<feature type="repeat" description="ANK" evidence="3">
    <location>
        <begin position="99"/>
        <end position="132"/>
    </location>
</feature>
<dbReference type="Gene3D" id="3.30.40.10">
    <property type="entry name" value="Zinc/RING finger domain, C3HC4 (zinc finger)"/>
    <property type="match status" value="1"/>
</dbReference>
<feature type="repeat" description="ANK" evidence="3">
    <location>
        <begin position="33"/>
        <end position="65"/>
    </location>
</feature>
<dbReference type="PANTHER" id="PTHR24161">
    <property type="entry name" value="ANK_REP_REGION DOMAIN-CONTAINING PROTEIN-RELATED"/>
    <property type="match status" value="1"/>
</dbReference>
<evidence type="ECO:0000256" key="4">
    <source>
        <dbReference type="SAM" id="MobiDB-lite"/>
    </source>
</evidence>
<protein>
    <submittedName>
        <fullName evidence="7">Serine/threonine-protein phosphatase 6 regulatory ankyrin repeat subunit B-like isoform X1</fullName>
    </submittedName>
</protein>
<evidence type="ECO:0000256" key="3">
    <source>
        <dbReference type="PROSITE-ProRule" id="PRU00023"/>
    </source>
</evidence>
<dbReference type="InterPro" id="IPR002110">
    <property type="entry name" value="Ankyrin_rpt"/>
</dbReference>
<dbReference type="GO" id="GO:0007165">
    <property type="term" value="P:signal transduction"/>
    <property type="evidence" value="ECO:0007669"/>
    <property type="project" value="InterPro"/>
</dbReference>
<dbReference type="SMART" id="SM00005">
    <property type="entry name" value="DEATH"/>
    <property type="match status" value="1"/>
</dbReference>
<feature type="repeat" description="ANK" evidence="3">
    <location>
        <begin position="66"/>
        <end position="98"/>
    </location>
</feature>
<evidence type="ECO:0000313" key="7">
    <source>
        <dbReference type="RefSeq" id="XP_029652126.1"/>
    </source>
</evidence>
<feature type="compositionally biased region" description="Basic and acidic residues" evidence="4">
    <location>
        <begin position="360"/>
        <end position="381"/>
    </location>
</feature>
<dbReference type="Proteomes" id="UP000515154">
    <property type="component" value="Linkage group LG27"/>
</dbReference>
<dbReference type="CDD" id="cd01670">
    <property type="entry name" value="Death"/>
    <property type="match status" value="1"/>
</dbReference>
<dbReference type="InterPro" id="IPR013083">
    <property type="entry name" value="Znf_RING/FYVE/PHD"/>
</dbReference>
<feature type="region of interest" description="Disordered" evidence="4">
    <location>
        <begin position="358"/>
        <end position="381"/>
    </location>
</feature>
<dbReference type="Pfam" id="PF00531">
    <property type="entry name" value="Death"/>
    <property type="match status" value="1"/>
</dbReference>
<evidence type="ECO:0000256" key="1">
    <source>
        <dbReference type="ARBA" id="ARBA00022737"/>
    </source>
</evidence>
<dbReference type="InterPro" id="IPR036770">
    <property type="entry name" value="Ankyrin_rpt-contain_sf"/>
</dbReference>
<dbReference type="RefSeq" id="XP_029652126.1">
    <property type="nucleotide sequence ID" value="XM_029796266.2"/>
</dbReference>
<dbReference type="InterPro" id="IPR000488">
    <property type="entry name" value="Death_dom"/>
</dbReference>
<keyword evidence="2 3" id="KW-0040">ANK repeat</keyword>
<feature type="domain" description="Death" evidence="5">
    <location>
        <begin position="397"/>
        <end position="482"/>
    </location>
</feature>
<feature type="repeat" description="ANK" evidence="3">
    <location>
        <begin position="167"/>
        <end position="199"/>
    </location>
</feature>
<dbReference type="KEGG" id="osn:115225319"/>
<name>A0A6P7TS02_9MOLL</name>
<dbReference type="InterPro" id="IPR011029">
    <property type="entry name" value="DEATH-like_dom_sf"/>
</dbReference>
<gene>
    <name evidence="7" type="primary">LOC115225319</name>
</gene>
<dbReference type="Gene3D" id="1.10.533.10">
    <property type="entry name" value="Death Domain, Fas"/>
    <property type="match status" value="1"/>
</dbReference>
<dbReference type="PROSITE" id="PS50017">
    <property type="entry name" value="DEATH_DOMAIN"/>
    <property type="match status" value="1"/>
</dbReference>